<comment type="caution">
    <text evidence="2">The sequence shown here is derived from an EMBL/GenBank/DDBJ whole genome shotgun (WGS) entry which is preliminary data.</text>
</comment>
<accession>A0ABT1HVU3</accession>
<evidence type="ECO:0000256" key="1">
    <source>
        <dbReference type="SAM" id="MobiDB-lite"/>
    </source>
</evidence>
<gene>
    <name evidence="2" type="ORF">LX15_003338</name>
</gene>
<feature type="compositionally biased region" description="Gly residues" evidence="1">
    <location>
        <begin position="1"/>
        <end position="17"/>
    </location>
</feature>
<sequence length="113" mass="11891">MVGGSGNAAGGGGTGVGRGDEPCGPDGGVMELALLDDPLWLAAEHRAVAHRPGRVASPQLTASAGAAQVLHWEVRFFSAPCWNHAPLFWELPWSRGPLRGESPRWDLSRSVPS</sequence>
<evidence type="ECO:0000313" key="3">
    <source>
        <dbReference type="Proteomes" id="UP001205311"/>
    </source>
</evidence>
<evidence type="ECO:0000313" key="2">
    <source>
        <dbReference type="EMBL" id="MCP2259633.1"/>
    </source>
</evidence>
<reference evidence="2 3" key="1">
    <citation type="submission" date="2022-06" db="EMBL/GenBank/DDBJ databases">
        <title>Genomic Encyclopedia of Archaeal and Bacterial Type Strains, Phase II (KMG-II): from individual species to whole genera.</title>
        <authorList>
            <person name="Goeker M."/>
        </authorList>
    </citation>
    <scope>NUCLEOTIDE SEQUENCE [LARGE SCALE GENOMIC DNA]</scope>
    <source>
        <strain evidence="2 3">DSM 40477</strain>
    </source>
</reference>
<organism evidence="2 3">
    <name type="scientific">Streptoalloteichus tenebrarius (strain ATCC 17920 / DSM 40477 / JCM 4838 / CBS 697.72 / NBRC 16177 / NCIMB 11028 / NRRL B-12390 / A12253. 1 / ISP 5477)</name>
    <name type="common">Streptomyces tenebrarius</name>
    <dbReference type="NCBI Taxonomy" id="1933"/>
    <lineage>
        <taxon>Bacteria</taxon>
        <taxon>Bacillati</taxon>
        <taxon>Actinomycetota</taxon>
        <taxon>Actinomycetes</taxon>
        <taxon>Pseudonocardiales</taxon>
        <taxon>Pseudonocardiaceae</taxon>
        <taxon>Streptoalloteichus</taxon>
    </lineage>
</organism>
<feature type="region of interest" description="Disordered" evidence="1">
    <location>
        <begin position="1"/>
        <end position="27"/>
    </location>
</feature>
<keyword evidence="3" id="KW-1185">Reference proteome</keyword>
<proteinExistence type="predicted"/>
<name>A0ABT1HVU3_STRSD</name>
<dbReference type="Proteomes" id="UP001205311">
    <property type="component" value="Unassembled WGS sequence"/>
</dbReference>
<protein>
    <submittedName>
        <fullName evidence="2">Uncharacterized protein</fullName>
    </submittedName>
</protein>
<dbReference type="EMBL" id="JAMTCP010000018">
    <property type="protein sequence ID" value="MCP2259633.1"/>
    <property type="molecule type" value="Genomic_DNA"/>
</dbReference>